<gene>
    <name evidence="3" type="primary">uENF1</name>
</gene>
<proteinExistence type="evidence at transcript level"/>
<protein>
    <submittedName>
        <fullName evidence="3">Insect cytokine uENF1</fullName>
    </submittedName>
</protein>
<evidence type="ECO:0000256" key="2">
    <source>
        <dbReference type="SAM" id="SignalP"/>
    </source>
</evidence>
<feature type="signal peptide" evidence="2">
    <location>
        <begin position="1"/>
        <end position="20"/>
    </location>
</feature>
<evidence type="ECO:0000256" key="1">
    <source>
        <dbReference type="SAM" id="MobiDB-lite"/>
    </source>
</evidence>
<evidence type="ECO:0000313" key="3">
    <source>
        <dbReference type="EMBL" id="BAJ21207.1"/>
    </source>
</evidence>
<sequence length="97" mass="10673">MTSVLVPIIVLSIVFNSVLSTSGAPFSPQDFLDIFGDPLKDFKESFSPTPRTNSTTVKKKSSTGPNSSEKMIDVPLNRNDCKKGYFLDNSGVCRQPW</sequence>
<accession>E1CEG6</accession>
<keyword evidence="2" id="KW-0732">Signal</keyword>
<dbReference type="EMBL" id="AB511035">
    <property type="protein sequence ID" value="BAJ21207.1"/>
    <property type="molecule type" value="mRNA"/>
</dbReference>
<reference evidence="3" key="1">
    <citation type="journal article" date="2010" name="J. Biol. Chem.">
        <title>A eukaryotic (insect) tricistronic mRNA encodes three proteins selected by context-dependent scanning.</title>
        <authorList>
            <person name="Kanamori Y."/>
            <person name="Hayakawa Y."/>
            <person name="Matsumoto H."/>
            <person name="Yasukochi Y."/>
            <person name="Shimura S."/>
            <person name="Nakahara Y."/>
            <person name="Kiuchi M."/>
            <person name="Kamimura M."/>
        </authorList>
    </citation>
    <scope>NUCLEOTIDE SEQUENCE</scope>
    <source>
        <tissue evidence="3">Head</tissue>
    </source>
</reference>
<name>E1CEG6_9NEOP</name>
<dbReference type="AlphaFoldDB" id="E1CEG6"/>
<feature type="chain" id="PRO_5003144663" evidence="2">
    <location>
        <begin position="21"/>
        <end position="97"/>
    </location>
</feature>
<organism evidence="3">
    <name type="scientific">Theretra japonica</name>
    <dbReference type="NCBI Taxonomy" id="644662"/>
    <lineage>
        <taxon>Eukaryota</taxon>
        <taxon>Metazoa</taxon>
        <taxon>Ecdysozoa</taxon>
        <taxon>Arthropoda</taxon>
        <taxon>Hexapoda</taxon>
        <taxon>Insecta</taxon>
        <taxon>Pterygota</taxon>
        <taxon>Neoptera</taxon>
        <taxon>Endopterygota</taxon>
        <taxon>Lepidoptera</taxon>
        <taxon>Glossata</taxon>
        <taxon>Ditrysia</taxon>
        <taxon>Bombycoidea</taxon>
        <taxon>Sphingidae</taxon>
        <taxon>Macroglossinae</taxon>
        <taxon>Macroglossini</taxon>
        <taxon>Theretra</taxon>
    </lineage>
</organism>
<feature type="region of interest" description="Disordered" evidence="1">
    <location>
        <begin position="45"/>
        <end position="73"/>
    </location>
</feature>